<evidence type="ECO:0000313" key="8">
    <source>
        <dbReference type="EMBL" id="KPJ12835.1"/>
    </source>
</evidence>
<evidence type="ECO:0000313" key="9">
    <source>
        <dbReference type="Proteomes" id="UP000053240"/>
    </source>
</evidence>
<dbReference type="PANTHER" id="PTHR46728:SF1">
    <property type="entry name" value="AN1-TYPE ZINC FINGER PROTEIN 4"/>
    <property type="match status" value="1"/>
</dbReference>
<keyword evidence="9" id="KW-1185">Reference proteome</keyword>
<dbReference type="SMART" id="SM00213">
    <property type="entry name" value="UBQ"/>
    <property type="match status" value="1"/>
</dbReference>
<dbReference type="InParanoid" id="A0A194R6G9"/>
<evidence type="ECO:0000259" key="7">
    <source>
        <dbReference type="PROSITE" id="PS51039"/>
    </source>
</evidence>
<feature type="compositionally biased region" description="Basic and acidic residues" evidence="5">
    <location>
        <begin position="1"/>
        <end position="11"/>
    </location>
</feature>
<dbReference type="InterPro" id="IPR053061">
    <property type="entry name" value="AN1-type_zinc_finger"/>
</dbReference>
<evidence type="ECO:0000256" key="1">
    <source>
        <dbReference type="ARBA" id="ARBA00022723"/>
    </source>
</evidence>
<dbReference type="PROSITE" id="PS51039">
    <property type="entry name" value="ZF_AN1"/>
    <property type="match status" value="1"/>
</dbReference>
<proteinExistence type="predicted"/>
<dbReference type="Proteomes" id="UP000053240">
    <property type="component" value="Unassembled WGS sequence"/>
</dbReference>
<feature type="region of interest" description="Disordered" evidence="5">
    <location>
        <begin position="306"/>
        <end position="325"/>
    </location>
</feature>
<keyword evidence="2 4" id="KW-0863">Zinc-finger</keyword>
<dbReference type="InterPro" id="IPR000626">
    <property type="entry name" value="Ubiquitin-like_dom"/>
</dbReference>
<dbReference type="InterPro" id="IPR029071">
    <property type="entry name" value="Ubiquitin-like_domsf"/>
</dbReference>
<keyword evidence="3" id="KW-0862">Zinc</keyword>
<feature type="domain" description="Ubiquitin-like" evidence="6">
    <location>
        <begin position="27"/>
        <end position="102"/>
    </location>
</feature>
<dbReference type="AlphaFoldDB" id="A0A194R6G9"/>
<dbReference type="Pfam" id="PF00240">
    <property type="entry name" value="ubiquitin"/>
    <property type="match status" value="1"/>
</dbReference>
<dbReference type="SUPFAM" id="SSF118310">
    <property type="entry name" value="AN1-like Zinc finger"/>
    <property type="match status" value="1"/>
</dbReference>
<name>A0A194R6G9_PAPMA</name>
<feature type="region of interest" description="Disordered" evidence="5">
    <location>
        <begin position="255"/>
        <end position="275"/>
    </location>
</feature>
<feature type="compositionally biased region" description="Pro residues" evidence="5">
    <location>
        <begin position="311"/>
        <end position="325"/>
    </location>
</feature>
<evidence type="ECO:0000259" key="6">
    <source>
        <dbReference type="PROSITE" id="PS50053"/>
    </source>
</evidence>
<dbReference type="InterPro" id="IPR000058">
    <property type="entry name" value="Znf_AN1"/>
</dbReference>
<evidence type="ECO:0000256" key="5">
    <source>
        <dbReference type="SAM" id="MobiDB-lite"/>
    </source>
</evidence>
<gene>
    <name evidence="8" type="ORF">RR48_10465</name>
</gene>
<dbReference type="Gene3D" id="4.10.1110.10">
    <property type="entry name" value="AN1-like Zinc finger"/>
    <property type="match status" value="1"/>
</dbReference>
<reference evidence="8 9" key="1">
    <citation type="journal article" date="2015" name="Nat. Commun.">
        <title>Outbred genome sequencing and CRISPR/Cas9 gene editing in butterflies.</title>
        <authorList>
            <person name="Li X."/>
            <person name="Fan D."/>
            <person name="Zhang W."/>
            <person name="Liu G."/>
            <person name="Zhang L."/>
            <person name="Zhao L."/>
            <person name="Fang X."/>
            <person name="Chen L."/>
            <person name="Dong Y."/>
            <person name="Chen Y."/>
            <person name="Ding Y."/>
            <person name="Zhao R."/>
            <person name="Feng M."/>
            <person name="Zhu Y."/>
            <person name="Feng Y."/>
            <person name="Jiang X."/>
            <person name="Zhu D."/>
            <person name="Xiang H."/>
            <person name="Feng X."/>
            <person name="Li S."/>
            <person name="Wang J."/>
            <person name="Zhang G."/>
            <person name="Kronforst M.R."/>
            <person name="Wang W."/>
        </authorList>
    </citation>
    <scope>NUCLEOTIDE SEQUENCE [LARGE SCALE GENOMIC DNA]</scope>
    <source>
        <strain evidence="8">Ya'a_city_454_Pm</strain>
        <tissue evidence="8">Whole body</tissue>
    </source>
</reference>
<dbReference type="SUPFAM" id="SSF54236">
    <property type="entry name" value="Ubiquitin-like"/>
    <property type="match status" value="1"/>
</dbReference>
<dbReference type="CDD" id="cd01802">
    <property type="entry name" value="Ubl_ZFAND4"/>
    <property type="match status" value="1"/>
</dbReference>
<feature type="domain" description="AN1-type" evidence="7">
    <location>
        <begin position="325"/>
        <end position="372"/>
    </location>
</feature>
<sequence length="376" mass="41034">MSQHGYPERLSNRSKGFQEDGPSQPTMEVLVETLTGTAFEMTVSPSDTIFAIKSKIFRVEGIPVSQQHLVYNLRELADGASLRDHGVAAGARLRLVLALRGGPVTTRRPPPPEIPPPDRDDIEWSGEGGSGGGGECKVAVLVFRDGERVNMVRMRENRDGTFSPLDHAKFKLPETLAGSILVKGRDADEEAAILEEGAEGDECRRDTNYAPTSTLAPIPAPKYGALVGGEVRSWRRGFGSSSQLAGGAAAAADVCAGLRPPPPHRAPPLSASTSDLETLTRNRILPALSRHRNREHLHLSDDRLELSPHVSPQPQPQPQCQPQPQPRRLRCALCRRRLGAATEHRCRCGGAYCAPHRYAEVHGCNYDYKTLRPNHN</sequence>
<dbReference type="EMBL" id="KQ460685">
    <property type="protein sequence ID" value="KPJ12835.1"/>
    <property type="molecule type" value="Genomic_DNA"/>
</dbReference>
<dbReference type="PRINTS" id="PR00348">
    <property type="entry name" value="UBIQUITIN"/>
</dbReference>
<protein>
    <submittedName>
        <fullName evidence="8">AN1-type zinc finger and ubiquitin domain-containing protein 1</fullName>
    </submittedName>
</protein>
<dbReference type="InterPro" id="IPR035896">
    <property type="entry name" value="AN1-like_Znf"/>
</dbReference>
<organism evidence="8 9">
    <name type="scientific">Papilio machaon</name>
    <name type="common">Old World swallowtail butterfly</name>
    <dbReference type="NCBI Taxonomy" id="76193"/>
    <lineage>
        <taxon>Eukaryota</taxon>
        <taxon>Metazoa</taxon>
        <taxon>Ecdysozoa</taxon>
        <taxon>Arthropoda</taxon>
        <taxon>Hexapoda</taxon>
        <taxon>Insecta</taxon>
        <taxon>Pterygota</taxon>
        <taxon>Neoptera</taxon>
        <taxon>Endopterygota</taxon>
        <taxon>Lepidoptera</taxon>
        <taxon>Glossata</taxon>
        <taxon>Ditrysia</taxon>
        <taxon>Papilionoidea</taxon>
        <taxon>Papilionidae</taxon>
        <taxon>Papilioninae</taxon>
        <taxon>Papilio</taxon>
    </lineage>
</organism>
<dbReference type="GO" id="GO:0008270">
    <property type="term" value="F:zinc ion binding"/>
    <property type="evidence" value="ECO:0007669"/>
    <property type="project" value="UniProtKB-KW"/>
</dbReference>
<evidence type="ECO:0000256" key="3">
    <source>
        <dbReference type="ARBA" id="ARBA00022833"/>
    </source>
</evidence>
<accession>A0A194R6G9</accession>
<dbReference type="PANTHER" id="PTHR46728">
    <property type="entry name" value="AN1-TYPE ZINC FINGER PROTEIN 4"/>
    <property type="match status" value="1"/>
</dbReference>
<dbReference type="STRING" id="76193.A0A194R6G9"/>
<evidence type="ECO:0000256" key="2">
    <source>
        <dbReference type="ARBA" id="ARBA00022771"/>
    </source>
</evidence>
<dbReference type="SMART" id="SM00154">
    <property type="entry name" value="ZnF_AN1"/>
    <property type="match status" value="1"/>
</dbReference>
<feature type="region of interest" description="Disordered" evidence="5">
    <location>
        <begin position="103"/>
        <end position="132"/>
    </location>
</feature>
<dbReference type="Gene3D" id="3.10.20.90">
    <property type="entry name" value="Phosphatidylinositol 3-kinase Catalytic Subunit, Chain A, domain 1"/>
    <property type="match status" value="1"/>
</dbReference>
<dbReference type="InterPro" id="IPR019956">
    <property type="entry name" value="Ubiquitin_dom"/>
</dbReference>
<dbReference type="PROSITE" id="PS50053">
    <property type="entry name" value="UBIQUITIN_2"/>
    <property type="match status" value="1"/>
</dbReference>
<evidence type="ECO:0000256" key="4">
    <source>
        <dbReference type="PROSITE-ProRule" id="PRU00449"/>
    </source>
</evidence>
<feature type="region of interest" description="Disordered" evidence="5">
    <location>
        <begin position="1"/>
        <end position="24"/>
    </location>
</feature>
<keyword evidence="1" id="KW-0479">Metal-binding</keyword>